<dbReference type="GO" id="GO:0005737">
    <property type="term" value="C:cytoplasm"/>
    <property type="evidence" value="ECO:0007669"/>
    <property type="project" value="TreeGrafter"/>
</dbReference>
<keyword evidence="3" id="KW-0456">Lyase</keyword>
<dbReference type="AlphaFoldDB" id="A0A5M6IPN6"/>
<dbReference type="InterPro" id="IPR005000">
    <property type="entry name" value="Aldolase/citrate-lyase_domain"/>
</dbReference>
<evidence type="ECO:0000256" key="3">
    <source>
        <dbReference type="ARBA" id="ARBA00023239"/>
    </source>
</evidence>
<dbReference type="InterPro" id="IPR040442">
    <property type="entry name" value="Pyrv_kinase-like_dom_sf"/>
</dbReference>
<dbReference type="EMBL" id="VWPK01000036">
    <property type="protein sequence ID" value="KAA5610221.1"/>
    <property type="molecule type" value="Genomic_DNA"/>
</dbReference>
<dbReference type="InterPro" id="IPR015813">
    <property type="entry name" value="Pyrv/PenolPyrv_kinase-like_dom"/>
</dbReference>
<comment type="caution">
    <text evidence="5">The sequence shown here is derived from an EMBL/GenBank/DDBJ whole genome shotgun (WGS) entry which is preliminary data.</text>
</comment>
<dbReference type="GO" id="GO:0046872">
    <property type="term" value="F:metal ion binding"/>
    <property type="evidence" value="ECO:0007669"/>
    <property type="project" value="UniProtKB-KW"/>
</dbReference>
<dbReference type="GO" id="GO:0016832">
    <property type="term" value="F:aldehyde-lyase activity"/>
    <property type="evidence" value="ECO:0007669"/>
    <property type="project" value="TreeGrafter"/>
</dbReference>
<protein>
    <submittedName>
        <fullName evidence="5">Aldolase</fullName>
    </submittedName>
</protein>
<accession>A0A5M6IPN6</accession>
<name>A0A5M6IPN6_9PROT</name>
<keyword evidence="6" id="KW-1185">Reference proteome</keyword>
<dbReference type="PANTHER" id="PTHR30502:SF0">
    <property type="entry name" value="PHOSPHOENOLPYRUVATE CARBOXYLASE FAMILY PROTEIN"/>
    <property type="match status" value="1"/>
</dbReference>
<keyword evidence="2" id="KW-0479">Metal-binding</keyword>
<proteinExistence type="inferred from homology"/>
<dbReference type="SUPFAM" id="SSF51621">
    <property type="entry name" value="Phosphoenolpyruvate/pyruvate domain"/>
    <property type="match status" value="1"/>
</dbReference>
<evidence type="ECO:0000256" key="2">
    <source>
        <dbReference type="ARBA" id="ARBA00022723"/>
    </source>
</evidence>
<gene>
    <name evidence="5" type="ORF">F1189_20415</name>
</gene>
<sequence length="261" mass="27484">MPLIPNAALARLRAGKMALGYGLHHMRTAAVPALARAAGYHWLFIDMEHGAFSIHEASELCLAALPAGVAPIVRICTDALDEGTRVLDNGAQGIIVPHVDTAEQARRIANAFRFPPRGNRSWGGLAAAAYGFRAPEIAVAQSEINREVLVAVMIETAQAVANVNAIAAVPGIDCLLVGTADLTADLGIPGEIGHERVAAAYRAVIEACGRHAKFAGMHAVFDETHARTYVSMGARFVLGGTDSMFLQQAAAARAEFLNDIG</sequence>
<reference evidence="5 6" key="1">
    <citation type="submission" date="2019-09" db="EMBL/GenBank/DDBJ databases">
        <title>Genome sequence of Rhodovastum atsumiense, a diverse member of the Acetobacteraceae family of non-sulfur purple photosynthetic bacteria.</title>
        <authorList>
            <person name="Meyer T."/>
            <person name="Kyndt J."/>
        </authorList>
    </citation>
    <scope>NUCLEOTIDE SEQUENCE [LARGE SCALE GENOMIC DNA]</scope>
    <source>
        <strain evidence="5 6">DSM 21279</strain>
    </source>
</reference>
<evidence type="ECO:0000313" key="6">
    <source>
        <dbReference type="Proteomes" id="UP000325255"/>
    </source>
</evidence>
<evidence type="ECO:0000256" key="1">
    <source>
        <dbReference type="ARBA" id="ARBA00005568"/>
    </source>
</evidence>
<dbReference type="OrthoDB" id="9802624at2"/>
<evidence type="ECO:0000259" key="4">
    <source>
        <dbReference type="Pfam" id="PF03328"/>
    </source>
</evidence>
<dbReference type="PANTHER" id="PTHR30502">
    <property type="entry name" value="2-KETO-3-DEOXY-L-RHAMNONATE ALDOLASE"/>
    <property type="match status" value="1"/>
</dbReference>
<organism evidence="5 6">
    <name type="scientific">Rhodovastum atsumiense</name>
    <dbReference type="NCBI Taxonomy" id="504468"/>
    <lineage>
        <taxon>Bacteria</taxon>
        <taxon>Pseudomonadati</taxon>
        <taxon>Pseudomonadota</taxon>
        <taxon>Alphaproteobacteria</taxon>
        <taxon>Acetobacterales</taxon>
        <taxon>Acetobacteraceae</taxon>
        <taxon>Rhodovastum</taxon>
    </lineage>
</organism>
<evidence type="ECO:0000313" key="5">
    <source>
        <dbReference type="EMBL" id="KAA5610221.1"/>
    </source>
</evidence>
<comment type="similarity">
    <text evidence="1">Belongs to the HpcH/HpaI aldolase family.</text>
</comment>
<dbReference type="RefSeq" id="WP_150042723.1">
    <property type="nucleotide sequence ID" value="NZ_OW485601.1"/>
</dbReference>
<feature type="domain" description="HpcH/HpaI aldolase/citrate lyase" evidence="4">
    <location>
        <begin position="35"/>
        <end position="246"/>
    </location>
</feature>
<dbReference type="InterPro" id="IPR050251">
    <property type="entry name" value="HpcH-HpaI_aldolase"/>
</dbReference>
<dbReference type="Pfam" id="PF03328">
    <property type="entry name" value="HpcH_HpaI"/>
    <property type="match status" value="1"/>
</dbReference>
<dbReference type="Proteomes" id="UP000325255">
    <property type="component" value="Unassembled WGS sequence"/>
</dbReference>
<dbReference type="Gene3D" id="3.20.20.60">
    <property type="entry name" value="Phosphoenolpyruvate-binding domains"/>
    <property type="match status" value="1"/>
</dbReference>